<proteinExistence type="predicted"/>
<dbReference type="EMBL" id="GAKP01014524">
    <property type="protein sequence ID" value="JAC44428.1"/>
    <property type="molecule type" value="Transcribed_RNA"/>
</dbReference>
<evidence type="ECO:0000313" key="2">
    <source>
        <dbReference type="EMBL" id="JAC44428.1"/>
    </source>
</evidence>
<evidence type="ECO:0000256" key="1">
    <source>
        <dbReference type="SAM" id="MobiDB-lite"/>
    </source>
</evidence>
<name>A0A034VS90_BACDO</name>
<sequence length="444" mass="51739">MEFNVNQSSEIEVNKQTQPSENVTNPSLFGDEVLFEGLEISSISTNESTDVSIDVYFDSLKKRLDRYEDEYKSVDDLIDIEKNSKNDQETTVNKVMRQIDTSCINDVLQRNKIEAKMAVQTPYGEFTLFVPTIENTDMYLKCFARVITKTIQSVKTLNSVLQKRPADIVRYQRHFEDLSFELLKQHALNPSRKRVVTILLQALFWEKLRDKLLNRVEALYGSKEIYLDESTQGLWISNNNDESIPASKRKVLVPKYKLDDQQTQWLVKLVFSPKPREKAAAKLNLFSKVKDSIIQDIKSKSAKVLAQTLSEIDLSQDEVLAVLFTDIRNESQCPNCGTQLELDNAIYHRRCPVMDWLVEHFFFKFDEEKGLLMRQKMMYLDKSQRAVLEIIEKRTAQLHQPFQLRRQGKYAQMRPTPEGFKTVYEFTTPQYYPKPMSQTYNVGK</sequence>
<dbReference type="AlphaFoldDB" id="A0A034VS90"/>
<accession>A0A034VS90</accession>
<feature type="region of interest" description="Disordered" evidence="1">
    <location>
        <begin position="1"/>
        <end position="25"/>
    </location>
</feature>
<organism evidence="2">
    <name type="scientific">Bactrocera dorsalis</name>
    <name type="common">Oriental fruit fly</name>
    <name type="synonym">Dacus dorsalis</name>
    <dbReference type="NCBI Taxonomy" id="27457"/>
    <lineage>
        <taxon>Eukaryota</taxon>
        <taxon>Metazoa</taxon>
        <taxon>Ecdysozoa</taxon>
        <taxon>Arthropoda</taxon>
        <taxon>Hexapoda</taxon>
        <taxon>Insecta</taxon>
        <taxon>Pterygota</taxon>
        <taxon>Neoptera</taxon>
        <taxon>Endopterygota</taxon>
        <taxon>Diptera</taxon>
        <taxon>Brachycera</taxon>
        <taxon>Muscomorpha</taxon>
        <taxon>Tephritoidea</taxon>
        <taxon>Tephritidae</taxon>
        <taxon>Bactrocera</taxon>
        <taxon>Bactrocera</taxon>
    </lineage>
</organism>
<reference evidence="2" key="1">
    <citation type="journal article" date="2014" name="BMC Genomics">
        <title>Characterizing the developmental transcriptome of the oriental fruit fly, Bactrocera dorsalis (Diptera: Tephritidae) through comparative genomic analysis with Drosophila melanogaster utilizing modENCODE datasets.</title>
        <authorList>
            <person name="Geib S.M."/>
            <person name="Calla B."/>
            <person name="Hall B."/>
            <person name="Hou S."/>
            <person name="Manoukis N.C."/>
        </authorList>
    </citation>
    <scope>NUCLEOTIDE SEQUENCE</scope>
    <source>
        <strain evidence="2">Punador</strain>
    </source>
</reference>
<protein>
    <submittedName>
        <fullName evidence="2">Uncharacterized protein</fullName>
    </submittedName>
</protein>